<dbReference type="OrthoDB" id="7250553at2"/>
<organism evidence="3 4">
    <name type="scientific">Reyranella soli</name>
    <dbReference type="NCBI Taxonomy" id="1230389"/>
    <lineage>
        <taxon>Bacteria</taxon>
        <taxon>Pseudomonadati</taxon>
        <taxon>Pseudomonadota</taxon>
        <taxon>Alphaproteobacteria</taxon>
        <taxon>Hyphomicrobiales</taxon>
        <taxon>Reyranellaceae</taxon>
        <taxon>Reyranella</taxon>
    </lineage>
</organism>
<evidence type="ECO:0000256" key="1">
    <source>
        <dbReference type="ARBA" id="ARBA00006987"/>
    </source>
</evidence>
<proteinExistence type="inferred from homology"/>
<evidence type="ECO:0000256" key="2">
    <source>
        <dbReference type="SAM" id="SignalP"/>
    </source>
</evidence>
<dbReference type="Proteomes" id="UP000321058">
    <property type="component" value="Unassembled WGS sequence"/>
</dbReference>
<dbReference type="Pfam" id="PF03401">
    <property type="entry name" value="TctC"/>
    <property type="match status" value="1"/>
</dbReference>
<reference evidence="3 4" key="1">
    <citation type="submission" date="2019-07" db="EMBL/GenBank/DDBJ databases">
        <title>Whole genome shotgun sequence of Reyranella soli NBRC 108950.</title>
        <authorList>
            <person name="Hosoyama A."/>
            <person name="Uohara A."/>
            <person name="Ohji S."/>
            <person name="Ichikawa N."/>
        </authorList>
    </citation>
    <scope>NUCLEOTIDE SEQUENCE [LARGE SCALE GENOMIC DNA]</scope>
    <source>
        <strain evidence="3 4">NBRC 108950</strain>
    </source>
</reference>
<comment type="caution">
    <text evidence="3">The sequence shown here is derived from an EMBL/GenBank/DDBJ whole genome shotgun (WGS) entry which is preliminary data.</text>
</comment>
<dbReference type="Gene3D" id="3.40.190.150">
    <property type="entry name" value="Bordetella uptake gene, domain 1"/>
    <property type="match status" value="1"/>
</dbReference>
<dbReference type="Gene3D" id="3.40.190.10">
    <property type="entry name" value="Periplasmic binding protein-like II"/>
    <property type="match status" value="1"/>
</dbReference>
<name>A0A512NJI8_9HYPH</name>
<sequence>MARVMIGRRTLLAGAAVALAGRAEAQAWPNRPIKLIAPFAPGGGSDFTSRLVAEKLTARLGQTMLVENKPGAGGNLGAEAAIKSPPDGYTYLTISGSYAINSILHKPSFDSLNDIVAIGQFTEEPSVLCVGAAVPVKTLGELVALCKREPGKLSYGSSGPGGLVHLATEFFLDAAGIKATHVPYRGTAPALADLLAGNLEMLSGGTTTMLPYIKSGKLRGLAISTTKRLAAAPDIPSYTEQGYPTVNFGLWHGMIGPKDIPDAIVSKLNAELDAVLKSPEVSGRLAEDGVITVGGSSQAFMDTIRAEVERWQAFIKRTGIKLE</sequence>
<evidence type="ECO:0000313" key="4">
    <source>
        <dbReference type="Proteomes" id="UP000321058"/>
    </source>
</evidence>
<evidence type="ECO:0000313" key="3">
    <source>
        <dbReference type="EMBL" id="GEP59118.1"/>
    </source>
</evidence>
<comment type="similarity">
    <text evidence="1">Belongs to the UPF0065 (bug) family.</text>
</comment>
<dbReference type="SUPFAM" id="SSF53850">
    <property type="entry name" value="Periplasmic binding protein-like II"/>
    <property type="match status" value="1"/>
</dbReference>
<dbReference type="PANTHER" id="PTHR42928">
    <property type="entry name" value="TRICARBOXYLATE-BINDING PROTEIN"/>
    <property type="match status" value="1"/>
</dbReference>
<dbReference type="PIRSF" id="PIRSF017082">
    <property type="entry name" value="YflP"/>
    <property type="match status" value="1"/>
</dbReference>
<dbReference type="RefSeq" id="WP_147154477.1">
    <property type="nucleotide sequence ID" value="NZ_BKAJ01000119.1"/>
</dbReference>
<dbReference type="InterPro" id="IPR005064">
    <property type="entry name" value="BUG"/>
</dbReference>
<dbReference type="PANTHER" id="PTHR42928:SF5">
    <property type="entry name" value="BLR1237 PROTEIN"/>
    <property type="match status" value="1"/>
</dbReference>
<dbReference type="CDD" id="cd13578">
    <property type="entry name" value="PBP2_Bug27"/>
    <property type="match status" value="1"/>
</dbReference>
<feature type="signal peptide" evidence="2">
    <location>
        <begin position="1"/>
        <end position="25"/>
    </location>
</feature>
<dbReference type="AlphaFoldDB" id="A0A512NJI8"/>
<dbReference type="EMBL" id="BKAJ01000119">
    <property type="protein sequence ID" value="GEP59118.1"/>
    <property type="molecule type" value="Genomic_DNA"/>
</dbReference>
<feature type="chain" id="PRO_5022143309" evidence="2">
    <location>
        <begin position="26"/>
        <end position="323"/>
    </location>
</feature>
<gene>
    <name evidence="3" type="ORF">RSO01_62840</name>
</gene>
<keyword evidence="2" id="KW-0732">Signal</keyword>
<keyword evidence="4" id="KW-1185">Reference proteome</keyword>
<accession>A0A512NJI8</accession>
<protein>
    <submittedName>
        <fullName evidence="3">MFS transporter</fullName>
    </submittedName>
</protein>
<dbReference type="InterPro" id="IPR042100">
    <property type="entry name" value="Bug_dom1"/>
</dbReference>